<keyword evidence="2" id="KW-1185">Reference proteome</keyword>
<dbReference type="InterPro" id="IPR017853">
    <property type="entry name" value="GH"/>
</dbReference>
<dbReference type="Gene3D" id="3.20.20.80">
    <property type="entry name" value="Glycosidases"/>
    <property type="match status" value="2"/>
</dbReference>
<dbReference type="STRING" id="135826.KP77_32970"/>
<dbReference type="OrthoDB" id="916275at2"/>
<gene>
    <name evidence="1" type="ORF">KP77_32970</name>
</gene>
<evidence type="ECO:0008006" key="3">
    <source>
        <dbReference type="Google" id="ProtNLM"/>
    </source>
</evidence>
<dbReference type="SUPFAM" id="SSF51445">
    <property type="entry name" value="(Trans)glycosidases"/>
    <property type="match status" value="1"/>
</dbReference>
<proteinExistence type="predicted"/>
<organism evidence="1 2">
    <name type="scientific">Jeotgalibacillus alimentarius</name>
    <dbReference type="NCBI Taxonomy" id="135826"/>
    <lineage>
        <taxon>Bacteria</taxon>
        <taxon>Bacillati</taxon>
        <taxon>Bacillota</taxon>
        <taxon>Bacilli</taxon>
        <taxon>Bacillales</taxon>
        <taxon>Caryophanaceae</taxon>
        <taxon>Jeotgalibacillus</taxon>
    </lineage>
</organism>
<dbReference type="PATRIC" id="fig|135826.4.peg.3275"/>
<reference evidence="1 2" key="1">
    <citation type="submission" date="2015-01" db="EMBL/GenBank/DDBJ databases">
        <title>Genome sequence of Jeotgalibacillus alimentarius.</title>
        <authorList>
            <person name="Goh K.M."/>
            <person name="Chan K.-G."/>
            <person name="Yaakop A.S."/>
            <person name="Ee R."/>
            <person name="Gan H.M."/>
            <person name="Chan C.S."/>
        </authorList>
    </citation>
    <scope>NUCLEOTIDE SEQUENCE [LARGE SCALE GENOMIC DNA]</scope>
    <source>
        <strain evidence="1 2">YKJ-13</strain>
    </source>
</reference>
<comment type="caution">
    <text evidence="1">The sequence shown here is derived from an EMBL/GenBank/DDBJ whole genome shotgun (WGS) entry which is preliminary data.</text>
</comment>
<evidence type="ECO:0000313" key="2">
    <source>
        <dbReference type="Proteomes" id="UP000031950"/>
    </source>
</evidence>
<dbReference type="AlphaFoldDB" id="A0A0C2VGG5"/>
<dbReference type="Proteomes" id="UP000031950">
    <property type="component" value="Unassembled WGS sequence"/>
</dbReference>
<name>A0A0C2VGG5_9BACL</name>
<evidence type="ECO:0000313" key="1">
    <source>
        <dbReference type="EMBL" id="KIL43591.1"/>
    </source>
</evidence>
<protein>
    <recommendedName>
        <fullName evidence="3">Family 2 glycosyl transferase</fullName>
    </recommendedName>
</protein>
<sequence length="702" mass="81524">MKKMILFIILPLILFVPLAIWFISSFQFNNTPAQAEHNGIKYPARITGESYEVYRDDQWEPMTIKGVNMGMAKPGTFPGQAGITREEYDRWFEMIGEMNANTIRVYTLHPPAFYDALAEYNAAAEKPLYVIHGVWADEEPLVETLDAFNTESTESFQREIRQIADVIHGNAEIEPEPGHASGTYESDVSPYVIGWMIGIEWYPLMVDNMKQVYPDLPQFSGEHIVTENAEPMEIWLAEQFEFLADYEINEYQSMRPLSFTNWVTTDNIDQPAEPSAEEDMATVDPNLINVTGDIAEAGMFASYHVYPYYPDFLNLEERYTEYIDHRGERNNYAGYLNDLKESHTLPILISEFGIPASRGMTHKNPFGWNQGFIEEKEQGEILTRLYEDMMELDMLGGLVFTWQDEWFKRTWNTMDYDNPDRRPFWSNAQTNEQQFGLLSFDRHLGKVNGKRDEEAVLLGDYNGAVEELSVLHDERYLYVQLSLPDLSEDFWQEQSLDLYFSIRSDQGIETEEGQADFRARINGQEGKFEVAGDYDSFYFDYAERLNMIPANEPLDEFHPIRLALNREFIRPDTNEVMAFESYETGILKFGIGDPNDEAYNSLADYYYTDEGVFEIRIPWMLLNARDPSQREFIGDMRKDGISASMTVESIRLSAAVIRNDGQAVIEQTPFNSYSWEQWDLPQYKERLKRSYDILKDFFNTID</sequence>
<dbReference type="EMBL" id="JXRQ01000029">
    <property type="protein sequence ID" value="KIL43591.1"/>
    <property type="molecule type" value="Genomic_DNA"/>
</dbReference>
<accession>A0A0C2VGG5</accession>